<dbReference type="Pfam" id="PF13672">
    <property type="entry name" value="PP2C_2"/>
    <property type="match status" value="1"/>
</dbReference>
<sequence length="249" mass="27486">MEYQILSDIGARRKSNQDYAGTFLNQKGERLFLLADGMGGHRSGDVASKLAVEDIGAVWEQTAFEGNVEIEIVEAWMRRQVLVENENISNLGKLDDYKGMGTTLEMLFIGRGHVILGHIGDSKSFLIRNHQIVPLTRDHSLVQELLEAGQISAEEAQTHPQKNIITRSLGQNKEAIPDTESFTYATGDYLLINSDGLTNMLTSEEILEIINSGDELSRKASNLIDQANVNGGLDNITVILIKFDGGDLR</sequence>
<dbReference type="SUPFAM" id="SSF81606">
    <property type="entry name" value="PP2C-like"/>
    <property type="match status" value="1"/>
</dbReference>
<dbReference type="InterPro" id="IPR001932">
    <property type="entry name" value="PPM-type_phosphatase-like_dom"/>
</dbReference>
<feature type="domain" description="PPM-type phosphatase" evidence="1">
    <location>
        <begin position="2"/>
        <end position="243"/>
    </location>
</feature>
<proteinExistence type="predicted"/>
<dbReference type="SMART" id="SM00332">
    <property type="entry name" value="PP2Cc"/>
    <property type="match status" value="1"/>
</dbReference>
<dbReference type="AlphaFoldDB" id="A0A841C6V0"/>
<evidence type="ECO:0000259" key="1">
    <source>
        <dbReference type="PROSITE" id="PS51746"/>
    </source>
</evidence>
<reference evidence="2 3" key="1">
    <citation type="submission" date="2020-08" db="EMBL/GenBank/DDBJ databases">
        <title>Genomic Encyclopedia of Type Strains, Phase IV (KMG-IV): sequencing the most valuable type-strain genomes for metagenomic binning, comparative biology and taxonomic classification.</title>
        <authorList>
            <person name="Goeker M."/>
        </authorList>
    </citation>
    <scope>NUCLEOTIDE SEQUENCE [LARGE SCALE GENOMIC DNA]</scope>
    <source>
        <strain evidence="2 3">DSM 14925</strain>
    </source>
</reference>
<dbReference type="CDD" id="cd00143">
    <property type="entry name" value="PP2Cc"/>
    <property type="match status" value="1"/>
</dbReference>
<dbReference type="PANTHER" id="PTHR13832">
    <property type="entry name" value="PROTEIN PHOSPHATASE 2C"/>
    <property type="match status" value="1"/>
</dbReference>
<dbReference type="PROSITE" id="PS51746">
    <property type="entry name" value="PPM_2"/>
    <property type="match status" value="1"/>
</dbReference>
<dbReference type="Proteomes" id="UP000562464">
    <property type="component" value="Unassembled WGS sequence"/>
</dbReference>
<dbReference type="Gene3D" id="3.60.40.10">
    <property type="entry name" value="PPM-type phosphatase domain"/>
    <property type="match status" value="1"/>
</dbReference>
<protein>
    <submittedName>
        <fullName evidence="2">Protein phosphatase</fullName>
        <ecNumber evidence="2">3.1.3.16</ecNumber>
    </submittedName>
</protein>
<dbReference type="GO" id="GO:0004722">
    <property type="term" value="F:protein serine/threonine phosphatase activity"/>
    <property type="evidence" value="ECO:0007669"/>
    <property type="project" value="UniProtKB-EC"/>
</dbReference>
<dbReference type="EMBL" id="JACHHV010000003">
    <property type="protein sequence ID" value="MBB5887468.1"/>
    <property type="molecule type" value="Genomic_DNA"/>
</dbReference>
<dbReference type="NCBIfam" id="NF033484">
    <property type="entry name" value="Stp1_PP2C_phos"/>
    <property type="match status" value="1"/>
</dbReference>
<comment type="caution">
    <text evidence="2">The sequence shown here is derived from an EMBL/GenBank/DDBJ whole genome shotgun (WGS) entry which is preliminary data.</text>
</comment>
<dbReference type="InterPro" id="IPR036457">
    <property type="entry name" value="PPM-type-like_dom_sf"/>
</dbReference>
<dbReference type="SMART" id="SM00331">
    <property type="entry name" value="PP2C_SIG"/>
    <property type="match status" value="1"/>
</dbReference>
<evidence type="ECO:0000313" key="2">
    <source>
        <dbReference type="EMBL" id="MBB5887468.1"/>
    </source>
</evidence>
<evidence type="ECO:0000313" key="3">
    <source>
        <dbReference type="Proteomes" id="UP000562464"/>
    </source>
</evidence>
<keyword evidence="2" id="KW-0378">Hydrolase</keyword>
<dbReference type="PANTHER" id="PTHR13832:SF860">
    <property type="entry name" value="PROTEIN PHOSPHATASE PHPP"/>
    <property type="match status" value="1"/>
</dbReference>
<dbReference type="InterPro" id="IPR015655">
    <property type="entry name" value="PP2C"/>
</dbReference>
<name>A0A841C6V0_9LACT</name>
<keyword evidence="3" id="KW-1185">Reference proteome</keyword>
<dbReference type="RefSeq" id="WP_183538677.1">
    <property type="nucleotide sequence ID" value="NZ_DASWOY010000021.1"/>
</dbReference>
<organism evidence="2 3">
    <name type="scientific">Lactovum miscens</name>
    <dbReference type="NCBI Taxonomy" id="190387"/>
    <lineage>
        <taxon>Bacteria</taxon>
        <taxon>Bacillati</taxon>
        <taxon>Bacillota</taxon>
        <taxon>Bacilli</taxon>
        <taxon>Lactobacillales</taxon>
        <taxon>Streptococcaceae</taxon>
        <taxon>Lactovum</taxon>
    </lineage>
</organism>
<accession>A0A841C6V0</accession>
<dbReference type="EC" id="3.1.3.16" evidence="2"/>
<gene>
    <name evidence="2" type="ORF">HNQ37_000338</name>
</gene>